<evidence type="ECO:0000313" key="2">
    <source>
        <dbReference type="Proteomes" id="UP000309128"/>
    </source>
</evidence>
<proteinExistence type="predicted"/>
<sequence length="84" mass="8892">MADKQWSIQIDIAETGDLATAYVTLTSPADVRLTGCGEAHRNPADPPAPRIGEELAVGRALIDLTGKLLGVATNDVRENVRSAH</sequence>
<gene>
    <name evidence="1" type="ORF">ETD86_36120</name>
</gene>
<evidence type="ECO:0000313" key="1">
    <source>
        <dbReference type="EMBL" id="TMR11326.1"/>
    </source>
</evidence>
<accession>A0A5S4F5T8</accession>
<name>A0A5S4F5T8_9ACTN</name>
<reference evidence="1 2" key="1">
    <citation type="submission" date="2019-05" db="EMBL/GenBank/DDBJ databases">
        <title>Draft genome sequence of Nonomuraea turkmeniaca DSM 43926.</title>
        <authorList>
            <person name="Saricaoglu S."/>
            <person name="Isik K."/>
        </authorList>
    </citation>
    <scope>NUCLEOTIDE SEQUENCE [LARGE SCALE GENOMIC DNA]</scope>
    <source>
        <strain evidence="1 2">DSM 43926</strain>
    </source>
</reference>
<dbReference type="Proteomes" id="UP000309128">
    <property type="component" value="Unassembled WGS sequence"/>
</dbReference>
<dbReference type="EMBL" id="VCKY01000160">
    <property type="protein sequence ID" value="TMR11326.1"/>
    <property type="molecule type" value="Genomic_DNA"/>
</dbReference>
<organism evidence="1 2">
    <name type="scientific">Nonomuraea turkmeniaca</name>
    <dbReference type="NCBI Taxonomy" id="103838"/>
    <lineage>
        <taxon>Bacteria</taxon>
        <taxon>Bacillati</taxon>
        <taxon>Actinomycetota</taxon>
        <taxon>Actinomycetes</taxon>
        <taxon>Streptosporangiales</taxon>
        <taxon>Streptosporangiaceae</taxon>
        <taxon>Nonomuraea</taxon>
    </lineage>
</organism>
<comment type="caution">
    <text evidence="1">The sequence shown here is derived from an EMBL/GenBank/DDBJ whole genome shotgun (WGS) entry which is preliminary data.</text>
</comment>
<dbReference type="InterPro" id="IPR038070">
    <property type="entry name" value="Rv2632c-like_sf"/>
</dbReference>
<dbReference type="Pfam" id="PF08962">
    <property type="entry name" value="Rv2632c-like"/>
    <property type="match status" value="1"/>
</dbReference>
<dbReference type="Gene3D" id="3.30.160.240">
    <property type="entry name" value="Rv1738"/>
    <property type="match status" value="1"/>
</dbReference>
<protein>
    <submittedName>
        <fullName evidence="1">DUF1876 domain-containing protein</fullName>
    </submittedName>
</protein>
<dbReference type="InterPro" id="IPR015057">
    <property type="entry name" value="Rv2632c-like"/>
</dbReference>
<keyword evidence="2" id="KW-1185">Reference proteome</keyword>
<dbReference type="AlphaFoldDB" id="A0A5S4F5T8"/>
<dbReference type="SUPFAM" id="SSF143212">
    <property type="entry name" value="Rv2632c-like"/>
    <property type="match status" value="1"/>
</dbReference>
<dbReference type="OrthoDB" id="4828144at2"/>